<keyword evidence="2" id="KW-1185">Reference proteome</keyword>
<evidence type="ECO:0000313" key="1">
    <source>
        <dbReference type="EMBL" id="KGR85489.1"/>
    </source>
</evidence>
<dbReference type="EMBL" id="JPVP01000054">
    <property type="protein sequence ID" value="KGR85489.1"/>
    <property type="molecule type" value="Genomic_DNA"/>
</dbReference>
<reference evidence="1 2" key="1">
    <citation type="submission" date="2014-02" db="EMBL/GenBank/DDBJ databases">
        <title>Draft genome sequence of Lysinibacillus odysseyi NBRC 100172.</title>
        <authorList>
            <person name="Zhang F."/>
            <person name="Wang G."/>
            <person name="Zhang L."/>
        </authorList>
    </citation>
    <scope>NUCLEOTIDE SEQUENCE [LARGE SCALE GENOMIC DNA]</scope>
    <source>
        <strain evidence="1 2">NBRC 100172</strain>
    </source>
</reference>
<dbReference type="eggNOG" id="ENOG5030BYV">
    <property type="taxonomic scope" value="Bacteria"/>
</dbReference>
<name>A0A0A3IL60_9BACI</name>
<organism evidence="1 2">
    <name type="scientific">Lysinibacillus odysseyi 34hs-1 = NBRC 100172</name>
    <dbReference type="NCBI Taxonomy" id="1220589"/>
    <lineage>
        <taxon>Bacteria</taxon>
        <taxon>Bacillati</taxon>
        <taxon>Bacillota</taxon>
        <taxon>Bacilli</taxon>
        <taxon>Bacillales</taxon>
        <taxon>Bacillaceae</taxon>
        <taxon>Lysinibacillus</taxon>
    </lineage>
</organism>
<accession>A0A0A3IL60</accession>
<evidence type="ECO:0000313" key="2">
    <source>
        <dbReference type="Proteomes" id="UP000030437"/>
    </source>
</evidence>
<dbReference type="Proteomes" id="UP000030437">
    <property type="component" value="Unassembled WGS sequence"/>
</dbReference>
<gene>
    <name evidence="1" type="ORF">CD32_09755</name>
</gene>
<dbReference type="AlphaFoldDB" id="A0A0A3IL60"/>
<sequence length="289" mass="31752">MKAEGKKKMNKNKSGKKNLMNMKRKIITGVSLLVIGTSTTVAASPHTDYFNDFFGGMANSFVKETHDQVVVEAGIKMKIVESVSGEKSSLVFVSFEKEDGTGFPDGAAISDLELDMKQDVSYMVEQRLTEDRKKIIALFDIDTASSLEGKSVTVKAGAIVDDVTGEVLAGGPIKNKFTAHDRSDRYDIDLTLTQQNEKVGLKTIYVSAIGIEIEGERLDDQTSYLPEIAPVVKVITNDNQMMELSVGSTSTTDVGFKWQYSLDGKGKRVFLDKAEIKKIMINDQIITVD</sequence>
<protein>
    <recommendedName>
        <fullName evidence="3">DUF4179 domain-containing protein</fullName>
    </recommendedName>
</protein>
<proteinExistence type="predicted"/>
<comment type="caution">
    <text evidence="1">The sequence shown here is derived from an EMBL/GenBank/DDBJ whole genome shotgun (WGS) entry which is preliminary data.</text>
</comment>
<evidence type="ECO:0008006" key="3">
    <source>
        <dbReference type="Google" id="ProtNLM"/>
    </source>
</evidence>